<dbReference type="InterPro" id="IPR005599">
    <property type="entry name" value="GPI_mannosylTrfase"/>
</dbReference>
<feature type="transmembrane region" description="Helical" evidence="10">
    <location>
        <begin position="228"/>
        <end position="247"/>
    </location>
</feature>
<reference evidence="11" key="1">
    <citation type="submission" date="2023-03" db="EMBL/GenBank/DDBJ databases">
        <title>Mating type loci evolution in Malassezia.</title>
        <authorList>
            <person name="Coelho M.A."/>
        </authorList>
    </citation>
    <scope>NUCLEOTIDE SEQUENCE</scope>
    <source>
        <strain evidence="11">CBS 11721</strain>
    </source>
</reference>
<dbReference type="EMBL" id="CP119881">
    <property type="protein sequence ID" value="WFD36575.1"/>
    <property type="molecule type" value="Genomic_DNA"/>
</dbReference>
<evidence type="ECO:0000256" key="2">
    <source>
        <dbReference type="ARBA" id="ARBA00006065"/>
    </source>
</evidence>
<keyword evidence="12" id="KW-1185">Reference proteome</keyword>
<protein>
    <recommendedName>
        <fullName evidence="10">Mannosyltransferase</fullName>
        <ecNumber evidence="10">2.4.1.-</ecNumber>
    </recommendedName>
</protein>
<keyword evidence="6 10" id="KW-0256">Endoplasmic reticulum</keyword>
<keyword evidence="4" id="KW-0808">Transferase</keyword>
<keyword evidence="5 10" id="KW-0812">Transmembrane</keyword>
<dbReference type="PANTHER" id="PTHR22760:SF4">
    <property type="entry name" value="GPI MANNOSYLTRANSFERASE 3"/>
    <property type="match status" value="1"/>
</dbReference>
<dbReference type="AlphaFoldDB" id="A0AAF0EX15"/>
<comment type="subcellular location">
    <subcellularLocation>
        <location evidence="1 10">Endoplasmic reticulum membrane</location>
        <topology evidence="1 10">Multi-pass membrane protein</topology>
    </subcellularLocation>
</comment>
<dbReference type="GO" id="GO:0005789">
    <property type="term" value="C:endoplasmic reticulum membrane"/>
    <property type="evidence" value="ECO:0007669"/>
    <property type="project" value="UniProtKB-SubCell"/>
</dbReference>
<dbReference type="Proteomes" id="UP001219933">
    <property type="component" value="Chromosome 5"/>
</dbReference>
<feature type="transmembrane region" description="Helical" evidence="10">
    <location>
        <begin position="192"/>
        <end position="216"/>
    </location>
</feature>
<evidence type="ECO:0000313" key="11">
    <source>
        <dbReference type="EMBL" id="WFD36575.1"/>
    </source>
</evidence>
<evidence type="ECO:0000256" key="8">
    <source>
        <dbReference type="ARBA" id="ARBA00023136"/>
    </source>
</evidence>
<evidence type="ECO:0000256" key="1">
    <source>
        <dbReference type="ARBA" id="ARBA00004477"/>
    </source>
</evidence>
<feature type="transmembrane region" description="Helical" evidence="10">
    <location>
        <begin position="259"/>
        <end position="277"/>
    </location>
</feature>
<comment type="function">
    <text evidence="9">Mannosyltransferase involved in glycosylphosphatidylinositol-anchor biosynthesis. Transfers the third mannose to Man2-GlcN-acyl-PI during GPI precursor assembly.</text>
</comment>
<keyword evidence="7 10" id="KW-1133">Transmembrane helix</keyword>
<name>A0AAF0EX15_9BASI</name>
<evidence type="ECO:0000256" key="3">
    <source>
        <dbReference type="ARBA" id="ARBA00022676"/>
    </source>
</evidence>
<organism evidence="11 12">
    <name type="scientific">Malassezia cuniculi</name>
    <dbReference type="NCBI Taxonomy" id="948313"/>
    <lineage>
        <taxon>Eukaryota</taxon>
        <taxon>Fungi</taxon>
        <taxon>Dikarya</taxon>
        <taxon>Basidiomycota</taxon>
        <taxon>Ustilaginomycotina</taxon>
        <taxon>Malasseziomycetes</taxon>
        <taxon>Malasseziales</taxon>
        <taxon>Malasseziaceae</taxon>
        <taxon>Malassezia</taxon>
    </lineage>
</organism>
<evidence type="ECO:0000313" key="12">
    <source>
        <dbReference type="Proteomes" id="UP001219933"/>
    </source>
</evidence>
<evidence type="ECO:0000256" key="6">
    <source>
        <dbReference type="ARBA" id="ARBA00022824"/>
    </source>
</evidence>
<feature type="transmembrane region" description="Helical" evidence="10">
    <location>
        <begin position="166"/>
        <end position="186"/>
    </location>
</feature>
<keyword evidence="8 10" id="KW-0472">Membrane</keyword>
<proteinExistence type="inferred from homology"/>
<feature type="transmembrane region" description="Helical" evidence="10">
    <location>
        <begin position="98"/>
        <end position="115"/>
    </location>
</feature>
<feature type="transmembrane region" description="Helical" evidence="10">
    <location>
        <begin position="127"/>
        <end position="154"/>
    </location>
</feature>
<sequence>MHVLRIAAVRGTAAIAAANTYFQPDEYWQSLEIAHRIVFGYGYRTWEWAREPPIRSVIHPLLFVPVYLFANVTPGGAQAVLIVLHTASFYLLFTSSRTFSNTAEAALVSIALYFWPLTDRGVPRRRFLVALAAAYTAVLVRPTSIVLWAFLGVWHLADMSKRGALPVLKAITDAVLVGAVVLGVGLVADSLYYGRLVFTPATFFIENVVHSVAIFYGTHPWHWYLSQGLPAMLTVATPWVLAGWWNALIGRISARDPGAVQRLAYTALFVVAVFSLLSHKEFRFLQSVLPMLHVCGAIYLASAAPSVTNWSAASRSLPNPLRTLLLAQVPFLIYTLAFHSRGQVAIMGHLHDLASQERVHSIGFMMPCHSTPWQSHLHLPKFASEEPTNSGRLWFVGCPPPQPNDGPMYWDQSDFFYHDPITYIYDRFPHQVDPAFPPSPGEVKKAARVPPERAQFDLGWQHEWPSHLVVFDALLHVKAHNTSVKDILAEKGYTERLRVWNSIFHPDQRRRGSIVVLRHSAA</sequence>
<accession>A0AAF0EX15</accession>
<evidence type="ECO:0000256" key="10">
    <source>
        <dbReference type="RuleBase" id="RU363075"/>
    </source>
</evidence>
<evidence type="ECO:0000256" key="7">
    <source>
        <dbReference type="ARBA" id="ARBA00022989"/>
    </source>
</evidence>
<comment type="similarity">
    <text evidence="2">Belongs to the glycosyltransferase 22 family. PIGB subfamily.</text>
</comment>
<dbReference type="GO" id="GO:0006506">
    <property type="term" value="P:GPI anchor biosynthetic process"/>
    <property type="evidence" value="ECO:0007669"/>
    <property type="project" value="TreeGrafter"/>
</dbReference>
<evidence type="ECO:0000256" key="4">
    <source>
        <dbReference type="ARBA" id="ARBA00022679"/>
    </source>
</evidence>
<gene>
    <name evidence="11" type="primary">GPI10</name>
    <name evidence="11" type="ORF">MCUN1_003458</name>
</gene>
<dbReference type="EC" id="2.4.1.-" evidence="10"/>
<evidence type="ECO:0000256" key="5">
    <source>
        <dbReference type="ARBA" id="ARBA00022692"/>
    </source>
</evidence>
<dbReference type="Pfam" id="PF03901">
    <property type="entry name" value="Glyco_transf_22"/>
    <property type="match status" value="2"/>
</dbReference>
<dbReference type="GO" id="GO:0000026">
    <property type="term" value="F:alpha-1,2-mannosyltransferase activity"/>
    <property type="evidence" value="ECO:0007669"/>
    <property type="project" value="TreeGrafter"/>
</dbReference>
<evidence type="ECO:0000256" key="9">
    <source>
        <dbReference type="ARBA" id="ARBA00024708"/>
    </source>
</evidence>
<keyword evidence="3 10" id="KW-0328">Glycosyltransferase</keyword>
<dbReference type="PANTHER" id="PTHR22760">
    <property type="entry name" value="GLYCOSYLTRANSFERASE"/>
    <property type="match status" value="1"/>
</dbReference>